<comment type="cofactor">
    <cofactor evidence="9">
        <name>Mg(2+)</name>
        <dbReference type="ChEBI" id="CHEBI:18420"/>
    </cofactor>
    <cofactor evidence="9">
        <name>Mn(2+)</name>
        <dbReference type="ChEBI" id="CHEBI:29035"/>
    </cofactor>
    <text evidence="9">Mg(2+). Can also accept Mn(2+).</text>
</comment>
<evidence type="ECO:0000256" key="3">
    <source>
        <dbReference type="ARBA" id="ARBA00022679"/>
    </source>
</evidence>
<evidence type="ECO:0000256" key="10">
    <source>
        <dbReference type="RuleBase" id="RU003835"/>
    </source>
</evidence>
<dbReference type="GO" id="GO:0005524">
    <property type="term" value="F:ATP binding"/>
    <property type="evidence" value="ECO:0007669"/>
    <property type="project" value="UniProtKB-KW"/>
</dbReference>
<dbReference type="GO" id="GO:0006085">
    <property type="term" value="P:acetyl-CoA biosynthetic process"/>
    <property type="evidence" value="ECO:0007669"/>
    <property type="project" value="UniProtKB-UniRule"/>
</dbReference>
<dbReference type="InterPro" id="IPR004372">
    <property type="entry name" value="Ac/propionate_kinase"/>
</dbReference>
<gene>
    <name evidence="9" type="primary">ackA</name>
    <name evidence="11" type="ORF">A8L45_17690</name>
</gene>
<name>A0A1C3EDM1_9GAMM</name>
<dbReference type="GO" id="GO:0008776">
    <property type="term" value="F:acetate kinase activity"/>
    <property type="evidence" value="ECO:0007669"/>
    <property type="project" value="UniProtKB-UniRule"/>
</dbReference>
<feature type="active site" description="Proton donor/acceptor" evidence="9">
    <location>
        <position position="148"/>
    </location>
</feature>
<evidence type="ECO:0000313" key="11">
    <source>
        <dbReference type="EMBL" id="ODA31319.1"/>
    </source>
</evidence>
<dbReference type="OrthoDB" id="9802453at2"/>
<keyword evidence="5 9" id="KW-0547">Nucleotide-binding</keyword>
<dbReference type="InterPro" id="IPR043129">
    <property type="entry name" value="ATPase_NBD"/>
</dbReference>
<dbReference type="GO" id="GO:0005829">
    <property type="term" value="C:cytosol"/>
    <property type="evidence" value="ECO:0007669"/>
    <property type="project" value="TreeGrafter"/>
</dbReference>
<dbReference type="PRINTS" id="PR00471">
    <property type="entry name" value="ACETATEKNASE"/>
</dbReference>
<comment type="caution">
    <text evidence="11">The sequence shown here is derived from an EMBL/GenBank/DDBJ whole genome shotgun (WGS) entry which is preliminary data.</text>
</comment>
<dbReference type="GO" id="GO:0006083">
    <property type="term" value="P:acetate metabolic process"/>
    <property type="evidence" value="ECO:0007669"/>
    <property type="project" value="TreeGrafter"/>
</dbReference>
<feature type="binding site" evidence="9">
    <location>
        <position position="17"/>
    </location>
    <ligand>
        <name>ATP</name>
        <dbReference type="ChEBI" id="CHEBI:30616"/>
    </ligand>
</feature>
<evidence type="ECO:0000256" key="4">
    <source>
        <dbReference type="ARBA" id="ARBA00022723"/>
    </source>
</evidence>
<feature type="binding site" evidence="9">
    <location>
        <begin position="208"/>
        <end position="212"/>
    </location>
    <ligand>
        <name>ATP</name>
        <dbReference type="ChEBI" id="CHEBI:30616"/>
    </ligand>
</feature>
<comment type="subcellular location">
    <subcellularLocation>
        <location evidence="9">Cytoplasm</location>
    </subcellularLocation>
</comment>
<feature type="binding site" evidence="9">
    <location>
        <position position="384"/>
    </location>
    <ligand>
        <name>Mg(2+)</name>
        <dbReference type="ChEBI" id="CHEBI:18420"/>
    </ligand>
</feature>
<dbReference type="EC" id="2.7.2.1" evidence="9"/>
<feature type="binding site" evidence="9">
    <location>
        <begin position="282"/>
        <end position="284"/>
    </location>
    <ligand>
        <name>ATP</name>
        <dbReference type="ChEBI" id="CHEBI:30616"/>
    </ligand>
</feature>
<comment type="similarity">
    <text evidence="1 9 10">Belongs to the acetokinase family.</text>
</comment>
<keyword evidence="7 9" id="KW-0067">ATP-binding</keyword>
<evidence type="ECO:0000256" key="9">
    <source>
        <dbReference type="HAMAP-Rule" id="MF_00020"/>
    </source>
</evidence>
<dbReference type="EMBL" id="LYBM01000038">
    <property type="protein sequence ID" value="ODA31319.1"/>
    <property type="molecule type" value="Genomic_DNA"/>
</dbReference>
<comment type="function">
    <text evidence="9">Catalyzes the formation of acetyl phosphate from acetate and ATP. Can also catalyze the reverse reaction.</text>
</comment>
<keyword evidence="8 9" id="KW-0460">Magnesium</keyword>
<sequence>MSKPLVLVLNSGSSSLKFALVEAQTGDAVVSGIGECFGLDNACIAWKGEGIDKQEVILQSGDNHHQQAVDIIVSLIEKEHLGSDLCAVGHRVVHGGEHFSQATLIDDSVIEKIESLSSLAPLHNPSHVVGIRAAISAFPHLPQVAVFDTAFHQTMPAKAYTYAISQKLYRDFGIRRYGFHGTSHYFVSREAAKQLDKVPEQTNVITVHLGNGASVCAVKNGKSVDTSMGFTPIAGLMMGTRCGDLDPSIPEFLQKQGWTPEQIHKELNGNSGLLGVSELTSDCRGICEAAGEGHKGAQLALELFSYRVAKYIASYMVALDEVDAIVFTGGIGENSLPVRHLIMMNLRVFGYREDVEANEKARFGQPGMISQQGTPMALVIPTNEEFVIASEALRFTMQ</sequence>
<proteinExistence type="inferred from homology"/>
<feature type="site" description="Transition state stabilizer" evidence="9">
    <location>
        <position position="241"/>
    </location>
</feature>
<keyword evidence="3 9" id="KW-0808">Transferase</keyword>
<dbReference type="HAMAP" id="MF_00020">
    <property type="entry name" value="Acetate_kinase"/>
    <property type="match status" value="1"/>
</dbReference>
<reference evidence="11 12" key="1">
    <citation type="submission" date="2016-05" db="EMBL/GenBank/DDBJ databases">
        <title>Genomic Taxonomy of the Vibrionaceae.</title>
        <authorList>
            <person name="Gomez-Gil B."/>
            <person name="Enciso-Ibarra J."/>
        </authorList>
    </citation>
    <scope>NUCLEOTIDE SEQUENCE [LARGE SCALE GENOMIC DNA]</scope>
    <source>
        <strain evidence="11 12">CAIM 1920</strain>
    </source>
</reference>
<comment type="pathway">
    <text evidence="9">Metabolic intermediate biosynthesis; acetyl-CoA biosynthesis; acetyl-CoA from acetate: step 1/2.</text>
</comment>
<evidence type="ECO:0000256" key="8">
    <source>
        <dbReference type="ARBA" id="ARBA00022842"/>
    </source>
</evidence>
<evidence type="ECO:0000256" key="7">
    <source>
        <dbReference type="ARBA" id="ARBA00022840"/>
    </source>
</evidence>
<dbReference type="RefSeq" id="WP_068904689.1">
    <property type="nucleotide sequence ID" value="NZ_JBHUIF010000012.1"/>
</dbReference>
<comment type="subunit">
    <text evidence="9">Homodimer.</text>
</comment>
<dbReference type="CDD" id="cd24010">
    <property type="entry name" value="ASKHA_NBD_AcK_PK"/>
    <property type="match status" value="1"/>
</dbReference>
<dbReference type="Pfam" id="PF00871">
    <property type="entry name" value="Acetate_kinase"/>
    <property type="match status" value="1"/>
</dbReference>
<keyword evidence="12" id="KW-1185">Reference proteome</keyword>
<dbReference type="Proteomes" id="UP000094936">
    <property type="component" value="Unassembled WGS sequence"/>
</dbReference>
<evidence type="ECO:0000256" key="1">
    <source>
        <dbReference type="ARBA" id="ARBA00008748"/>
    </source>
</evidence>
<protein>
    <recommendedName>
        <fullName evidence="9">Acetate kinase</fullName>
        <ecNumber evidence="9">2.7.2.1</ecNumber>
    </recommendedName>
    <alternativeName>
        <fullName evidence="9">Acetokinase</fullName>
    </alternativeName>
</protein>
<evidence type="ECO:0000256" key="2">
    <source>
        <dbReference type="ARBA" id="ARBA00022490"/>
    </source>
</evidence>
<organism evidence="11 12">
    <name type="scientific">Veronia pacifica</name>
    <dbReference type="NCBI Taxonomy" id="1080227"/>
    <lineage>
        <taxon>Bacteria</taxon>
        <taxon>Pseudomonadati</taxon>
        <taxon>Pseudomonadota</taxon>
        <taxon>Gammaproteobacteria</taxon>
        <taxon>Vibrionales</taxon>
        <taxon>Vibrionaceae</taxon>
        <taxon>Veronia</taxon>
    </lineage>
</organism>
<dbReference type="PANTHER" id="PTHR21060:SF21">
    <property type="entry name" value="ACETATE KINASE"/>
    <property type="match status" value="1"/>
</dbReference>
<dbReference type="PROSITE" id="PS01076">
    <property type="entry name" value="ACETATE_KINASE_2"/>
    <property type="match status" value="1"/>
</dbReference>
<dbReference type="PANTHER" id="PTHR21060">
    <property type="entry name" value="ACETATE KINASE"/>
    <property type="match status" value="1"/>
</dbReference>
<evidence type="ECO:0000256" key="5">
    <source>
        <dbReference type="ARBA" id="ARBA00022741"/>
    </source>
</evidence>
<dbReference type="AlphaFoldDB" id="A0A1C3EDM1"/>
<dbReference type="PROSITE" id="PS01075">
    <property type="entry name" value="ACETATE_KINASE_1"/>
    <property type="match status" value="1"/>
</dbReference>
<dbReference type="NCBIfam" id="TIGR00016">
    <property type="entry name" value="ackA"/>
    <property type="match status" value="1"/>
</dbReference>
<feature type="site" description="Transition state stabilizer" evidence="9">
    <location>
        <position position="180"/>
    </location>
</feature>
<keyword evidence="2 9" id="KW-0963">Cytoplasm</keyword>
<evidence type="ECO:0000313" key="12">
    <source>
        <dbReference type="Proteomes" id="UP000094936"/>
    </source>
</evidence>
<dbReference type="STRING" id="1080227.A8L45_17690"/>
<accession>A0A1C3EDM1</accession>
<dbReference type="InterPro" id="IPR023865">
    <property type="entry name" value="Aliphatic_acid_kinase_CS"/>
</dbReference>
<keyword evidence="4 9" id="KW-0479">Metal-binding</keyword>
<dbReference type="Gene3D" id="3.30.420.40">
    <property type="match status" value="2"/>
</dbReference>
<feature type="binding site" evidence="9">
    <location>
        <position position="10"/>
    </location>
    <ligand>
        <name>Mg(2+)</name>
        <dbReference type="ChEBI" id="CHEBI:18420"/>
    </ligand>
</feature>
<feature type="binding site" evidence="9">
    <location>
        <position position="91"/>
    </location>
    <ligand>
        <name>substrate</name>
    </ligand>
</feature>
<dbReference type="SUPFAM" id="SSF53067">
    <property type="entry name" value="Actin-like ATPase domain"/>
    <property type="match status" value="2"/>
</dbReference>
<dbReference type="PIRSF" id="PIRSF000722">
    <property type="entry name" value="Acetate_prop_kin"/>
    <property type="match status" value="1"/>
</dbReference>
<dbReference type="GO" id="GO:0000287">
    <property type="term" value="F:magnesium ion binding"/>
    <property type="evidence" value="ECO:0007669"/>
    <property type="project" value="UniProtKB-UniRule"/>
</dbReference>
<evidence type="ECO:0000256" key="6">
    <source>
        <dbReference type="ARBA" id="ARBA00022777"/>
    </source>
</evidence>
<feature type="binding site" evidence="9">
    <location>
        <begin position="330"/>
        <end position="334"/>
    </location>
    <ligand>
        <name>ATP</name>
        <dbReference type="ChEBI" id="CHEBI:30616"/>
    </ligand>
</feature>
<dbReference type="InterPro" id="IPR000890">
    <property type="entry name" value="Aliphatic_acid_kin_short-chain"/>
</dbReference>
<comment type="catalytic activity">
    <reaction evidence="9">
        <text>acetate + ATP = acetyl phosphate + ADP</text>
        <dbReference type="Rhea" id="RHEA:11352"/>
        <dbReference type="ChEBI" id="CHEBI:22191"/>
        <dbReference type="ChEBI" id="CHEBI:30089"/>
        <dbReference type="ChEBI" id="CHEBI:30616"/>
        <dbReference type="ChEBI" id="CHEBI:456216"/>
        <dbReference type="EC" id="2.7.2.1"/>
    </reaction>
</comment>
<keyword evidence="6 9" id="KW-0418">Kinase</keyword>
<dbReference type="UniPathway" id="UPA00340">
    <property type="reaction ID" value="UER00458"/>
</dbReference>